<evidence type="ECO:0000313" key="2">
    <source>
        <dbReference type="Proteomes" id="UP000240830"/>
    </source>
</evidence>
<protein>
    <submittedName>
        <fullName evidence="1">Uncharacterized protein</fullName>
    </submittedName>
</protein>
<sequence>MLSHRDIPDAYIELNLDSQVRGEERYLMVLPYEGLSNQINGILRGFEMAQRLGRVLVIPPIVRSQHEPDSCPLLEDWRSFVDFQKLGRHVFLENIELPEGMSCYSFGKWRKWSVFGDTTRRFMGTVSTKMRLKWRPLKSPANSWILADLLGHDRFVAVAQLQHVHFDKAVHSKIKDLGFGSSFDNLEIPYTGVHWRRGDFAEACKNKKQESCLPSLSNFGSRVHDGTVWIATDELDSIPSFRLSFPNITFLSSHRECASRYFDDLIHLWKKSRLAVILDVMWLSQFCIALSLTCLCIVSCDDESQEEKRLRRLETLKSTASERHRVHRAPSLFEKLKEPTIQLNPETLYAAHQGRTSFIKSNDVGGIVMRDGRIVVASCIFQNQREKEGMERGNKLIGFVKKGKALGVRDGIAVSIFADDKLTINRSGDHFKGCVIRLLSGRVRFDLIKKGLKKYAVEEGDYLLLGPEEEMDKIIPSLNELCYKGNSIQNVTETIQKWANPRRYELTLLLHIGTRESVSSSDSA</sequence>
<dbReference type="OrthoDB" id="423313at2759"/>
<dbReference type="STRING" id="1246581.A0A2H9TMU1"/>
<dbReference type="Gene3D" id="3.40.50.11350">
    <property type="match status" value="1"/>
</dbReference>
<name>A0A2H9TMU1_9FUNG</name>
<accession>A0A2H9TMU1</accession>
<organism evidence="1 2">
    <name type="scientific">Paramicrosporidium saccamoebae</name>
    <dbReference type="NCBI Taxonomy" id="1246581"/>
    <lineage>
        <taxon>Eukaryota</taxon>
        <taxon>Fungi</taxon>
        <taxon>Fungi incertae sedis</taxon>
        <taxon>Cryptomycota</taxon>
        <taxon>Cryptomycota incertae sedis</taxon>
        <taxon>Paramicrosporidium</taxon>
    </lineage>
</organism>
<dbReference type="EMBL" id="MTSL01000081">
    <property type="protein sequence ID" value="PJF19073.1"/>
    <property type="molecule type" value="Genomic_DNA"/>
</dbReference>
<keyword evidence="2" id="KW-1185">Reference proteome</keyword>
<gene>
    <name evidence="1" type="ORF">PSACC_01111</name>
</gene>
<dbReference type="AlphaFoldDB" id="A0A2H9TMU1"/>
<proteinExistence type="predicted"/>
<reference evidence="1 2" key="1">
    <citation type="submission" date="2016-10" db="EMBL/GenBank/DDBJ databases">
        <title>The genome of Paramicrosporidium saccamoebae is the missing link in understanding Cryptomycota and Microsporidia evolution.</title>
        <authorList>
            <person name="Quandt C.A."/>
            <person name="Beaudet D."/>
            <person name="Corsaro D."/>
            <person name="Michel R."/>
            <person name="Corradi N."/>
            <person name="James T."/>
        </authorList>
    </citation>
    <scope>NUCLEOTIDE SEQUENCE [LARGE SCALE GENOMIC DNA]</scope>
    <source>
        <strain evidence="1 2">KSL3</strain>
    </source>
</reference>
<dbReference type="Proteomes" id="UP000240830">
    <property type="component" value="Unassembled WGS sequence"/>
</dbReference>
<comment type="caution">
    <text evidence="1">The sequence shown here is derived from an EMBL/GenBank/DDBJ whole genome shotgun (WGS) entry which is preliminary data.</text>
</comment>
<evidence type="ECO:0000313" key="1">
    <source>
        <dbReference type="EMBL" id="PJF19073.1"/>
    </source>
</evidence>